<evidence type="ECO:0000313" key="2">
    <source>
        <dbReference type="EMBL" id="GAA4623778.1"/>
    </source>
</evidence>
<dbReference type="InterPro" id="IPR000835">
    <property type="entry name" value="HTH_MarR-typ"/>
</dbReference>
<feature type="domain" description="HTH marR-type" evidence="1">
    <location>
        <begin position="18"/>
        <end position="66"/>
    </location>
</feature>
<comment type="caution">
    <text evidence="2">The sequence shown here is derived from an EMBL/GenBank/DDBJ whole genome shotgun (WGS) entry which is preliminary data.</text>
</comment>
<dbReference type="InterPro" id="IPR036388">
    <property type="entry name" value="WH-like_DNA-bd_sf"/>
</dbReference>
<dbReference type="SUPFAM" id="SSF46785">
    <property type="entry name" value="Winged helix' DNA-binding domain"/>
    <property type="match status" value="1"/>
</dbReference>
<keyword evidence="3" id="KW-1185">Reference proteome</keyword>
<dbReference type="EMBL" id="BAABHK010000002">
    <property type="protein sequence ID" value="GAA4623778.1"/>
    <property type="molecule type" value="Genomic_DNA"/>
</dbReference>
<dbReference type="RefSeq" id="WP_345430506.1">
    <property type="nucleotide sequence ID" value="NZ_BAABHK010000002.1"/>
</dbReference>
<dbReference type="Proteomes" id="UP001501442">
    <property type="component" value="Unassembled WGS sequence"/>
</dbReference>
<sequence length="107" mass="12258">MATPQGGEPARQWTFLTNHARVLLEIARNPQARLRDMAAIAGITERAAQTIVTDLEAAGYLTRTRVGRRNHYTVDPSRRFRHPAEADHRIEGLLSLFTHREENREEE</sequence>
<reference evidence="3" key="1">
    <citation type="journal article" date="2019" name="Int. J. Syst. Evol. Microbiol.">
        <title>The Global Catalogue of Microorganisms (GCM) 10K type strain sequencing project: providing services to taxonomists for standard genome sequencing and annotation.</title>
        <authorList>
            <consortium name="The Broad Institute Genomics Platform"/>
            <consortium name="The Broad Institute Genome Sequencing Center for Infectious Disease"/>
            <person name="Wu L."/>
            <person name="Ma J."/>
        </authorList>
    </citation>
    <scope>NUCLEOTIDE SEQUENCE [LARGE SCALE GENOMIC DNA]</scope>
    <source>
        <strain evidence="3">JCM 17939</strain>
    </source>
</reference>
<dbReference type="Pfam" id="PF12802">
    <property type="entry name" value="MarR_2"/>
    <property type="match status" value="1"/>
</dbReference>
<organism evidence="2 3">
    <name type="scientific">Actinoallomurus vinaceus</name>
    <dbReference type="NCBI Taxonomy" id="1080074"/>
    <lineage>
        <taxon>Bacteria</taxon>
        <taxon>Bacillati</taxon>
        <taxon>Actinomycetota</taxon>
        <taxon>Actinomycetes</taxon>
        <taxon>Streptosporangiales</taxon>
        <taxon>Thermomonosporaceae</taxon>
        <taxon>Actinoallomurus</taxon>
    </lineage>
</organism>
<accession>A0ABP8U8H6</accession>
<evidence type="ECO:0000313" key="3">
    <source>
        <dbReference type="Proteomes" id="UP001501442"/>
    </source>
</evidence>
<protein>
    <recommendedName>
        <fullName evidence="1">HTH marR-type domain-containing protein</fullName>
    </recommendedName>
</protein>
<dbReference type="Gene3D" id="1.10.10.10">
    <property type="entry name" value="Winged helix-like DNA-binding domain superfamily/Winged helix DNA-binding domain"/>
    <property type="match status" value="1"/>
</dbReference>
<evidence type="ECO:0000259" key="1">
    <source>
        <dbReference type="Pfam" id="PF12802"/>
    </source>
</evidence>
<proteinExistence type="predicted"/>
<dbReference type="InterPro" id="IPR036390">
    <property type="entry name" value="WH_DNA-bd_sf"/>
</dbReference>
<gene>
    <name evidence="2" type="ORF">GCM10023196_021320</name>
</gene>
<name>A0ABP8U8H6_9ACTN</name>